<gene>
    <name evidence="4" type="ORF">EZS28_056444</name>
</gene>
<dbReference type="InterPro" id="IPR024826">
    <property type="entry name" value="DNA_pol_delta/II_ssu"/>
</dbReference>
<accession>A0A5J4PJX1</accession>
<evidence type="ECO:0000256" key="2">
    <source>
        <dbReference type="ARBA" id="ARBA00022705"/>
    </source>
</evidence>
<sequence length="107" mass="11608">MSPVQANEGRANNKHLCPSAPDFTPSYPFNDRDPFVLDETPSILFAGGASIRKFSSKIIEGLNGQKCLLLALPSFAYTGDIVIVDPVTLIPRVIHFGIGLTDLKLHT</sequence>
<dbReference type="PANTHER" id="PTHR10416">
    <property type="entry name" value="DNA POLYMERASE DELTA SUBUNIT 2"/>
    <property type="match status" value="1"/>
</dbReference>
<proteinExistence type="inferred from homology"/>
<feature type="region of interest" description="Disordered" evidence="3">
    <location>
        <begin position="1"/>
        <end position="20"/>
    </location>
</feature>
<keyword evidence="2" id="KW-0235">DNA replication</keyword>
<evidence type="ECO:0000256" key="1">
    <source>
        <dbReference type="ARBA" id="ARBA00006035"/>
    </source>
</evidence>
<feature type="non-terminal residue" evidence="4">
    <location>
        <position position="107"/>
    </location>
</feature>
<dbReference type="Proteomes" id="UP000324800">
    <property type="component" value="Unassembled WGS sequence"/>
</dbReference>
<evidence type="ECO:0000313" key="4">
    <source>
        <dbReference type="EMBL" id="KAA6309755.1"/>
    </source>
</evidence>
<dbReference type="PANTHER" id="PTHR10416:SF0">
    <property type="entry name" value="DNA POLYMERASE DELTA SUBUNIT 2"/>
    <property type="match status" value="1"/>
</dbReference>
<dbReference type="Gene3D" id="3.60.21.50">
    <property type="match status" value="1"/>
</dbReference>
<dbReference type="GO" id="GO:0043625">
    <property type="term" value="C:delta DNA polymerase complex"/>
    <property type="evidence" value="ECO:0007669"/>
    <property type="project" value="TreeGrafter"/>
</dbReference>
<name>A0A5J4PJX1_9EUKA</name>
<dbReference type="AlphaFoldDB" id="A0A5J4PJX1"/>
<comment type="similarity">
    <text evidence="1">Belongs to the DNA polymerase delta/II small subunit family.</text>
</comment>
<reference evidence="4 5" key="1">
    <citation type="submission" date="2019-03" db="EMBL/GenBank/DDBJ databases">
        <title>Single cell metagenomics reveals metabolic interactions within the superorganism composed of flagellate Streblomastix strix and complex community of Bacteroidetes bacteria on its surface.</title>
        <authorList>
            <person name="Treitli S.C."/>
            <person name="Kolisko M."/>
            <person name="Husnik F."/>
            <person name="Keeling P."/>
            <person name="Hampl V."/>
        </authorList>
    </citation>
    <scope>NUCLEOTIDE SEQUENCE [LARGE SCALE GENOMIC DNA]</scope>
    <source>
        <strain evidence="4">ST1C</strain>
    </source>
</reference>
<organism evidence="4 5">
    <name type="scientific">Streblomastix strix</name>
    <dbReference type="NCBI Taxonomy" id="222440"/>
    <lineage>
        <taxon>Eukaryota</taxon>
        <taxon>Metamonada</taxon>
        <taxon>Preaxostyla</taxon>
        <taxon>Oxymonadida</taxon>
        <taxon>Streblomastigidae</taxon>
        <taxon>Streblomastix</taxon>
    </lineage>
</organism>
<dbReference type="GO" id="GO:0006271">
    <property type="term" value="P:DNA strand elongation involved in DNA replication"/>
    <property type="evidence" value="ECO:0007669"/>
    <property type="project" value="TreeGrafter"/>
</dbReference>
<evidence type="ECO:0000256" key="3">
    <source>
        <dbReference type="SAM" id="MobiDB-lite"/>
    </source>
</evidence>
<protein>
    <submittedName>
        <fullName evidence="4">Uncharacterized protein</fullName>
    </submittedName>
</protein>
<evidence type="ECO:0000313" key="5">
    <source>
        <dbReference type="Proteomes" id="UP000324800"/>
    </source>
</evidence>
<dbReference type="OrthoDB" id="3763at2759"/>
<dbReference type="EMBL" id="SNRW01050124">
    <property type="protein sequence ID" value="KAA6309755.1"/>
    <property type="molecule type" value="Genomic_DNA"/>
</dbReference>
<comment type="caution">
    <text evidence="4">The sequence shown here is derived from an EMBL/GenBank/DDBJ whole genome shotgun (WGS) entry which is preliminary data.</text>
</comment>